<name>A0A1H6Q7F6_YARLL</name>
<dbReference type="InterPro" id="IPR034357">
    <property type="entry name" value="Yra1/Mlo3_RRM"/>
</dbReference>
<dbReference type="Gene3D" id="3.30.70.330">
    <property type="match status" value="1"/>
</dbReference>
<dbReference type="InterPro" id="IPR012677">
    <property type="entry name" value="Nucleotide-bd_a/b_plait_sf"/>
</dbReference>
<dbReference type="eggNOG" id="KOG0533">
    <property type="taxonomic scope" value="Eukaryota"/>
</dbReference>
<dbReference type="EMBL" id="CP017553">
    <property type="protein sequence ID" value="AOW00951.1"/>
    <property type="molecule type" value="Genomic_DNA"/>
</dbReference>
<dbReference type="SUPFAM" id="SSF54928">
    <property type="entry name" value="RNA-binding domain, RBD"/>
    <property type="match status" value="1"/>
</dbReference>
<dbReference type="GeneID" id="7009386"/>
<evidence type="ECO:0000313" key="6">
    <source>
        <dbReference type="EMBL" id="RDW24468.1"/>
    </source>
</evidence>
<feature type="compositionally biased region" description="Low complexity" evidence="3">
    <location>
        <begin position="174"/>
        <end position="192"/>
    </location>
</feature>
<sequence>MSNLDQSLDEIISAAPKRSNRKNRRGASAAGNGGVQKATPAAPKAGTPKNKQQKQQQQKKVAAIVNPIDEAKKLASKVIISNLPQDIGEDAIRDYFKTEIGPISACTMVYNKGGHPAGIVNVTFKRQGDAAKAADKFNGTSIDRGKRYMKVELVYDPSKTPLSARLQPKPEPAPAKATVNAAAKAKQQQQQQQKKKATKPKPKKAPKKTVEQLDAEMADYFQD</sequence>
<dbReference type="VEuPathDB" id="FungiDB:YALI1_A21919g"/>
<organism evidence="5 7">
    <name type="scientific">Yarrowia lipolytica</name>
    <name type="common">Candida lipolytica</name>
    <dbReference type="NCBI Taxonomy" id="4952"/>
    <lineage>
        <taxon>Eukaryota</taxon>
        <taxon>Fungi</taxon>
        <taxon>Dikarya</taxon>
        <taxon>Ascomycota</taxon>
        <taxon>Saccharomycotina</taxon>
        <taxon>Dipodascomycetes</taxon>
        <taxon>Dipodascales</taxon>
        <taxon>Dipodascales incertae sedis</taxon>
        <taxon>Yarrowia</taxon>
    </lineage>
</organism>
<feature type="region of interest" description="Disordered" evidence="3">
    <location>
        <begin position="1"/>
        <end position="61"/>
    </location>
</feature>
<dbReference type="InterPro" id="IPR035979">
    <property type="entry name" value="RBD_domain_sf"/>
</dbReference>
<dbReference type="GO" id="GO:0006406">
    <property type="term" value="P:mRNA export from nucleus"/>
    <property type="evidence" value="ECO:0007669"/>
    <property type="project" value="EnsemblFungi"/>
</dbReference>
<dbReference type="OrthoDB" id="346839at2759"/>
<feature type="compositionally biased region" description="Basic residues" evidence="3">
    <location>
        <begin position="193"/>
        <end position="207"/>
    </location>
</feature>
<dbReference type="GO" id="GO:1990119">
    <property type="term" value="F:RNA helicase inhibitor activity"/>
    <property type="evidence" value="ECO:0007669"/>
    <property type="project" value="EnsemblFungi"/>
</dbReference>
<dbReference type="CDD" id="cd12267">
    <property type="entry name" value="RRM_YRA1_MLO3"/>
    <property type="match status" value="1"/>
</dbReference>
<dbReference type="InterPro" id="IPR051229">
    <property type="entry name" value="ALYREF_mRNA_export"/>
</dbReference>
<dbReference type="Proteomes" id="UP000182444">
    <property type="component" value="Chromosome 1A"/>
</dbReference>
<evidence type="ECO:0000313" key="7">
    <source>
        <dbReference type="Proteomes" id="UP000182444"/>
    </source>
</evidence>
<dbReference type="OMA" id="NEFGPIK"/>
<feature type="compositionally biased region" description="Low complexity" evidence="3">
    <location>
        <begin position="37"/>
        <end position="60"/>
    </location>
</feature>
<feature type="domain" description="RRM" evidence="4">
    <location>
        <begin position="76"/>
        <end position="156"/>
    </location>
</feature>
<evidence type="ECO:0000256" key="1">
    <source>
        <dbReference type="ARBA" id="ARBA00022884"/>
    </source>
</evidence>
<dbReference type="GO" id="GO:0003729">
    <property type="term" value="F:mRNA binding"/>
    <property type="evidence" value="ECO:0007669"/>
    <property type="project" value="TreeGrafter"/>
</dbReference>
<evidence type="ECO:0000313" key="5">
    <source>
        <dbReference type="EMBL" id="AOW00951.1"/>
    </source>
</evidence>
<dbReference type="GO" id="GO:0006283">
    <property type="term" value="P:transcription-coupled nucleotide-excision repair"/>
    <property type="evidence" value="ECO:0007669"/>
    <property type="project" value="EnsemblFungi"/>
</dbReference>
<reference evidence="5 7" key="1">
    <citation type="journal article" date="2016" name="PLoS ONE">
        <title>Sequence Assembly of Yarrowia lipolytica Strain W29/CLIB89 Shows Transposable Element Diversity.</title>
        <authorList>
            <person name="Magnan C."/>
            <person name="Yu J."/>
            <person name="Chang I."/>
            <person name="Jahn E."/>
            <person name="Kanomata Y."/>
            <person name="Wu J."/>
            <person name="Zeller M."/>
            <person name="Oakes M."/>
            <person name="Baldi P."/>
            <person name="Sandmeyer S."/>
        </authorList>
    </citation>
    <scope>NUCLEOTIDE SEQUENCE [LARGE SCALE GENOMIC DNA]</scope>
    <source>
        <strain evidence="5">CLIB89</strain>
        <strain evidence="7">CLIB89(W29)</strain>
    </source>
</reference>
<dbReference type="KEGG" id="yli:7009386"/>
<reference evidence="6 8" key="2">
    <citation type="submission" date="2018-07" db="EMBL/GenBank/DDBJ databases">
        <title>Draft Genome Assemblies for Five Robust Yarrowia lipolytica Strains Exhibiting High Lipid Production and Pentose Sugar Utilization and Sugar Alcohol Secretion from Undetoxified Lignocellulosic Biomass Hydrolysates.</title>
        <authorList>
            <consortium name="DOE Joint Genome Institute"/>
            <person name="Walker C."/>
            <person name="Ryu S."/>
            <person name="Na H."/>
            <person name="Zane M."/>
            <person name="LaButti K."/>
            <person name="Lipzen A."/>
            <person name="Haridas S."/>
            <person name="Barry K."/>
            <person name="Grigoriev I.V."/>
            <person name="Quarterman J."/>
            <person name="Slininger P."/>
            <person name="Dien B."/>
            <person name="Trinh C.T."/>
        </authorList>
    </citation>
    <scope>NUCLEOTIDE SEQUENCE [LARGE SCALE GENOMIC DNA]</scope>
    <source>
        <strain evidence="6 8">YB392</strain>
    </source>
</reference>
<evidence type="ECO:0000313" key="8">
    <source>
        <dbReference type="Proteomes" id="UP000256601"/>
    </source>
</evidence>
<feature type="region of interest" description="Disordered" evidence="3">
    <location>
        <begin position="161"/>
        <end position="223"/>
    </location>
</feature>
<dbReference type="EMBL" id="KZ859033">
    <property type="protein sequence ID" value="RDW24468.1"/>
    <property type="molecule type" value="Genomic_DNA"/>
</dbReference>
<dbReference type="Pfam" id="PF00076">
    <property type="entry name" value="RRM_1"/>
    <property type="match status" value="1"/>
</dbReference>
<dbReference type="AlphaFoldDB" id="A0A1H6Q7F6"/>
<dbReference type="GO" id="GO:0071667">
    <property type="term" value="F:DNA/RNA hybrid binding"/>
    <property type="evidence" value="ECO:0007669"/>
    <property type="project" value="EnsemblFungi"/>
</dbReference>
<dbReference type="InterPro" id="IPR000504">
    <property type="entry name" value="RRM_dom"/>
</dbReference>
<evidence type="ECO:0000259" key="4">
    <source>
        <dbReference type="PROSITE" id="PS50102"/>
    </source>
</evidence>
<dbReference type="PANTHER" id="PTHR19965:SF35">
    <property type="entry name" value="RNA ANNEALING PROTEIN YRA1"/>
    <property type="match status" value="1"/>
</dbReference>
<feature type="compositionally biased region" description="Acidic residues" evidence="3">
    <location>
        <begin position="213"/>
        <end position="223"/>
    </location>
</feature>
<proteinExistence type="predicted"/>
<dbReference type="VEuPathDB" id="FungiDB:YALI0_A20867g"/>
<dbReference type="Proteomes" id="UP000256601">
    <property type="component" value="Unassembled WGS sequence"/>
</dbReference>
<dbReference type="PANTHER" id="PTHR19965">
    <property type="entry name" value="RNA AND EXPORT FACTOR BINDING PROTEIN"/>
    <property type="match status" value="1"/>
</dbReference>
<protein>
    <recommendedName>
        <fullName evidence="4">RRM domain-containing protein</fullName>
    </recommendedName>
</protein>
<dbReference type="SMART" id="SM00360">
    <property type="entry name" value="RRM"/>
    <property type="match status" value="1"/>
</dbReference>
<dbReference type="RefSeq" id="XP_002142994.1">
    <property type="nucleotide sequence ID" value="XM_002142958.1"/>
</dbReference>
<accession>A0A1H6Q7F6</accession>
<gene>
    <name evidence="6" type="ORF">B0I71DRAFT_134256</name>
    <name evidence="5" type="ORF">YALI1_A21919g</name>
</gene>
<evidence type="ECO:0000256" key="3">
    <source>
        <dbReference type="SAM" id="MobiDB-lite"/>
    </source>
</evidence>
<dbReference type="PROSITE" id="PS50102">
    <property type="entry name" value="RRM"/>
    <property type="match status" value="1"/>
</dbReference>
<evidence type="ECO:0000256" key="2">
    <source>
        <dbReference type="PROSITE-ProRule" id="PRU00176"/>
    </source>
</evidence>
<dbReference type="GO" id="GO:0000346">
    <property type="term" value="C:transcription export complex"/>
    <property type="evidence" value="ECO:0007669"/>
    <property type="project" value="EnsemblFungi"/>
</dbReference>
<keyword evidence="1 2" id="KW-0694">RNA-binding</keyword>